<feature type="region of interest" description="Disordered" evidence="1">
    <location>
        <begin position="56"/>
        <end position="77"/>
    </location>
</feature>
<name>A0A7S2U8W4_9STRA</name>
<dbReference type="EMBL" id="HBHQ01006008">
    <property type="protein sequence ID" value="CAD9812200.1"/>
    <property type="molecule type" value="Transcribed_RNA"/>
</dbReference>
<evidence type="ECO:0000256" key="1">
    <source>
        <dbReference type="SAM" id="MobiDB-lite"/>
    </source>
</evidence>
<proteinExistence type="predicted"/>
<accession>A0A7S2U8W4</accession>
<protein>
    <submittedName>
        <fullName evidence="2">Uncharacterized protein</fullName>
    </submittedName>
</protein>
<sequence length="101" mass="11297">MDVIFPSLVSAGVGEGDDYENSSAESFHSPNGQRPFFGAELFFFLQPYSPASIPHRSKMTSIMTGQPRKRKRSQDEENMYKAQLAATGLILSELQRLIRGQ</sequence>
<organism evidence="2">
    <name type="scientific">Attheya septentrionalis</name>
    <dbReference type="NCBI Taxonomy" id="420275"/>
    <lineage>
        <taxon>Eukaryota</taxon>
        <taxon>Sar</taxon>
        <taxon>Stramenopiles</taxon>
        <taxon>Ochrophyta</taxon>
        <taxon>Bacillariophyta</taxon>
        <taxon>Coscinodiscophyceae</taxon>
        <taxon>Chaetocerotophycidae</taxon>
        <taxon>Chaetocerotales</taxon>
        <taxon>Attheyaceae</taxon>
        <taxon>Attheya</taxon>
    </lineage>
</organism>
<gene>
    <name evidence="2" type="ORF">ASEP1449_LOCUS4025</name>
</gene>
<reference evidence="2" key="1">
    <citation type="submission" date="2021-01" db="EMBL/GenBank/DDBJ databases">
        <authorList>
            <person name="Corre E."/>
            <person name="Pelletier E."/>
            <person name="Niang G."/>
            <person name="Scheremetjew M."/>
            <person name="Finn R."/>
            <person name="Kale V."/>
            <person name="Holt S."/>
            <person name="Cochrane G."/>
            <person name="Meng A."/>
            <person name="Brown T."/>
            <person name="Cohen L."/>
        </authorList>
    </citation>
    <scope>NUCLEOTIDE SEQUENCE</scope>
    <source>
        <strain evidence="2">CCMP2084</strain>
    </source>
</reference>
<dbReference type="AlphaFoldDB" id="A0A7S2U8W4"/>
<evidence type="ECO:0000313" key="2">
    <source>
        <dbReference type="EMBL" id="CAD9812200.1"/>
    </source>
</evidence>